<name>A0A2A9MFX0_BESBE</name>
<dbReference type="AlphaFoldDB" id="A0A2A9MFX0"/>
<accession>A0A2A9MFX0</accession>
<feature type="signal peptide" evidence="1">
    <location>
        <begin position="1"/>
        <end position="24"/>
    </location>
</feature>
<dbReference type="EMBL" id="NWUJ01000002">
    <property type="protein sequence ID" value="PFH37398.1"/>
    <property type="molecule type" value="Genomic_DNA"/>
</dbReference>
<dbReference type="KEGG" id="bbes:BESB_038560"/>
<sequence>MATPRRFFYLFLLSFLTASLQLEAKVTPGTDMDSLFFCTACVVVIGSLNEDLKYLVDSGKYWRQVDLDHRLSIACGHPQIAKGAMNASCGRFMMQHYRTLKHDLYRRYTPGYEEHEELLTVREYCENLHACRPKQLTLHEHYAQAAKNMVGQYEETNSPYLAYQYKKMKERLLM</sequence>
<dbReference type="GeneID" id="40308837"/>
<feature type="chain" id="PRO_5012993139" description="Saposin B-type domain-containing protein" evidence="1">
    <location>
        <begin position="25"/>
        <end position="174"/>
    </location>
</feature>
<dbReference type="OrthoDB" id="329198at2759"/>
<keyword evidence="3" id="KW-1185">Reference proteome</keyword>
<evidence type="ECO:0000313" key="2">
    <source>
        <dbReference type="EMBL" id="PFH37398.1"/>
    </source>
</evidence>
<proteinExistence type="predicted"/>
<dbReference type="VEuPathDB" id="ToxoDB:BESB_038560"/>
<keyword evidence="1" id="KW-0732">Signal</keyword>
<gene>
    <name evidence="2" type="ORF">BESB_038560</name>
</gene>
<comment type="caution">
    <text evidence="2">The sequence shown here is derived from an EMBL/GenBank/DDBJ whole genome shotgun (WGS) entry which is preliminary data.</text>
</comment>
<reference evidence="2 3" key="1">
    <citation type="submission" date="2017-09" db="EMBL/GenBank/DDBJ databases">
        <title>Genome sequencing of Besnoitia besnoiti strain Bb-Ger1.</title>
        <authorList>
            <person name="Schares G."/>
            <person name="Venepally P."/>
            <person name="Lorenzi H.A."/>
        </authorList>
    </citation>
    <scope>NUCLEOTIDE SEQUENCE [LARGE SCALE GENOMIC DNA]</scope>
    <source>
        <strain evidence="2 3">Bb-Ger1</strain>
    </source>
</reference>
<protein>
    <recommendedName>
        <fullName evidence="4">Saposin B-type domain-containing protein</fullName>
    </recommendedName>
</protein>
<evidence type="ECO:0008006" key="4">
    <source>
        <dbReference type="Google" id="ProtNLM"/>
    </source>
</evidence>
<dbReference type="RefSeq" id="XP_029221407.1">
    <property type="nucleotide sequence ID" value="XM_029362442.1"/>
</dbReference>
<evidence type="ECO:0000313" key="3">
    <source>
        <dbReference type="Proteomes" id="UP000224006"/>
    </source>
</evidence>
<evidence type="ECO:0000256" key="1">
    <source>
        <dbReference type="SAM" id="SignalP"/>
    </source>
</evidence>
<dbReference type="Proteomes" id="UP000224006">
    <property type="component" value="Chromosome II"/>
</dbReference>
<organism evidence="2 3">
    <name type="scientific">Besnoitia besnoiti</name>
    <name type="common">Apicomplexan protozoan</name>
    <dbReference type="NCBI Taxonomy" id="94643"/>
    <lineage>
        <taxon>Eukaryota</taxon>
        <taxon>Sar</taxon>
        <taxon>Alveolata</taxon>
        <taxon>Apicomplexa</taxon>
        <taxon>Conoidasida</taxon>
        <taxon>Coccidia</taxon>
        <taxon>Eucoccidiorida</taxon>
        <taxon>Eimeriorina</taxon>
        <taxon>Sarcocystidae</taxon>
        <taxon>Besnoitia</taxon>
    </lineage>
</organism>